<evidence type="ECO:0000256" key="2">
    <source>
        <dbReference type="ARBA" id="ARBA00023002"/>
    </source>
</evidence>
<feature type="domain" description="Thioredoxin" evidence="6">
    <location>
        <begin position="62"/>
        <end position="249"/>
    </location>
</feature>
<dbReference type="Gene3D" id="3.40.30.10">
    <property type="entry name" value="Glutaredoxin"/>
    <property type="match status" value="1"/>
</dbReference>
<keyword evidence="3" id="KW-1015">Disulfide bond</keyword>
<comment type="caution">
    <text evidence="7">The sequence shown here is derived from an EMBL/GenBank/DDBJ whole genome shotgun (WGS) entry which is preliminary data.</text>
</comment>
<dbReference type="RefSeq" id="WP_101250386.1">
    <property type="nucleotide sequence ID" value="NZ_PIUM01000008.1"/>
</dbReference>
<sequence>MFFRTLTASLLIVGSLLTLPSAAQAQEEQPLTPKQQDAVKKLVHDYIMDNPSVIADAIEALRQKEELAAEISARKAITDRKSEILDDPESPVLGNPKGDVTLVEFFDYRCPYCKNMLDMVMETVKADGKVRLVMKELPILGPDSVTASRAALASRNQKKYEEFHRALMKLKGPINDASVMKTAAEIGLNVEKLKKDMDDDRIDTVLKNNIQLAHALNISGTPGFIIGDQITPGAMSQQALKQMIDQARKPKS</sequence>
<dbReference type="InterPro" id="IPR036249">
    <property type="entry name" value="Thioredoxin-like_sf"/>
</dbReference>
<feature type="chain" id="PRO_5014917381" description="Thioredoxin domain-containing protein" evidence="5">
    <location>
        <begin position="26"/>
        <end position="252"/>
    </location>
</feature>
<protein>
    <recommendedName>
        <fullName evidence="6">Thioredoxin domain-containing protein</fullName>
    </recommendedName>
</protein>
<evidence type="ECO:0000256" key="5">
    <source>
        <dbReference type="SAM" id="SignalP"/>
    </source>
</evidence>
<dbReference type="GO" id="GO:0016491">
    <property type="term" value="F:oxidoreductase activity"/>
    <property type="evidence" value="ECO:0007669"/>
    <property type="project" value="UniProtKB-KW"/>
</dbReference>
<evidence type="ECO:0000313" key="8">
    <source>
        <dbReference type="Proteomes" id="UP000233293"/>
    </source>
</evidence>
<evidence type="ECO:0000256" key="3">
    <source>
        <dbReference type="ARBA" id="ARBA00023157"/>
    </source>
</evidence>
<gene>
    <name evidence="7" type="ORF">CWS72_09690</name>
</gene>
<dbReference type="InterPro" id="IPR001853">
    <property type="entry name" value="DSBA-like_thioredoxin_dom"/>
</dbReference>
<dbReference type="PROSITE" id="PS51352">
    <property type="entry name" value="THIOREDOXIN_2"/>
    <property type="match status" value="1"/>
</dbReference>
<keyword evidence="4" id="KW-0676">Redox-active center</keyword>
<reference evidence="8" key="1">
    <citation type="submission" date="2017-12" db="EMBL/GenBank/DDBJ databases">
        <title>Draft genome sequence of Telmatospirillum siberiense 26-4b1T, an acidotolerant peatland alphaproteobacterium potentially involved in sulfur cycling.</title>
        <authorList>
            <person name="Hausmann B."/>
            <person name="Pjevac P."/>
            <person name="Schreck K."/>
            <person name="Herbold C.W."/>
            <person name="Daims H."/>
            <person name="Wagner M."/>
            <person name="Pester M."/>
            <person name="Loy A."/>
        </authorList>
    </citation>
    <scope>NUCLEOTIDE SEQUENCE [LARGE SCALE GENOMIC DNA]</scope>
    <source>
        <strain evidence="8">26-4b1</strain>
    </source>
</reference>
<dbReference type="SUPFAM" id="SSF52833">
    <property type="entry name" value="Thioredoxin-like"/>
    <property type="match status" value="1"/>
</dbReference>
<dbReference type="EMBL" id="PIUM01000008">
    <property type="protein sequence ID" value="PKU24843.1"/>
    <property type="molecule type" value="Genomic_DNA"/>
</dbReference>
<dbReference type="OrthoDB" id="9780147at2"/>
<organism evidence="7 8">
    <name type="scientific">Telmatospirillum siberiense</name>
    <dbReference type="NCBI Taxonomy" id="382514"/>
    <lineage>
        <taxon>Bacteria</taxon>
        <taxon>Pseudomonadati</taxon>
        <taxon>Pseudomonadota</taxon>
        <taxon>Alphaproteobacteria</taxon>
        <taxon>Rhodospirillales</taxon>
        <taxon>Rhodospirillaceae</taxon>
        <taxon>Telmatospirillum</taxon>
    </lineage>
</organism>
<keyword evidence="1 5" id="KW-0732">Signal</keyword>
<dbReference type="InterPro" id="IPR041205">
    <property type="entry name" value="ScsC_N"/>
</dbReference>
<dbReference type="Pfam" id="PF18312">
    <property type="entry name" value="ScsC_N"/>
    <property type="match status" value="1"/>
</dbReference>
<dbReference type="PANTHER" id="PTHR13887:SF14">
    <property type="entry name" value="DISULFIDE BOND FORMATION PROTEIN D"/>
    <property type="match status" value="1"/>
</dbReference>
<dbReference type="PANTHER" id="PTHR13887">
    <property type="entry name" value="GLUTATHIONE S-TRANSFERASE KAPPA"/>
    <property type="match status" value="1"/>
</dbReference>
<dbReference type="Pfam" id="PF01323">
    <property type="entry name" value="DSBA"/>
    <property type="match status" value="1"/>
</dbReference>
<keyword evidence="2" id="KW-0560">Oxidoreductase</keyword>
<dbReference type="Proteomes" id="UP000233293">
    <property type="component" value="Unassembled WGS sequence"/>
</dbReference>
<evidence type="ECO:0000256" key="1">
    <source>
        <dbReference type="ARBA" id="ARBA00022729"/>
    </source>
</evidence>
<keyword evidence="8" id="KW-1185">Reference proteome</keyword>
<name>A0A2N3PWQ9_9PROT</name>
<dbReference type="AlphaFoldDB" id="A0A2N3PWQ9"/>
<dbReference type="InterPro" id="IPR013766">
    <property type="entry name" value="Thioredoxin_domain"/>
</dbReference>
<proteinExistence type="predicted"/>
<evidence type="ECO:0000256" key="4">
    <source>
        <dbReference type="ARBA" id="ARBA00023284"/>
    </source>
</evidence>
<evidence type="ECO:0000259" key="6">
    <source>
        <dbReference type="PROSITE" id="PS51352"/>
    </source>
</evidence>
<evidence type="ECO:0000313" key="7">
    <source>
        <dbReference type="EMBL" id="PKU24843.1"/>
    </source>
</evidence>
<feature type="signal peptide" evidence="5">
    <location>
        <begin position="1"/>
        <end position="25"/>
    </location>
</feature>
<dbReference type="CDD" id="cd03023">
    <property type="entry name" value="DsbA_Com1_like"/>
    <property type="match status" value="1"/>
</dbReference>
<accession>A0A2N3PWQ9</accession>